<evidence type="ECO:0000256" key="1">
    <source>
        <dbReference type="ARBA" id="ARBA00022676"/>
    </source>
</evidence>
<accession>A0ABM8I5U6</accession>
<keyword evidence="1" id="KW-0328">Glycosyltransferase</keyword>
<name>A0ABM8I5U6_9FIRM</name>
<dbReference type="RefSeq" id="WP_316264339.1">
    <property type="nucleotide sequence ID" value="NZ_AP027742.1"/>
</dbReference>
<dbReference type="CDD" id="cd00761">
    <property type="entry name" value="Glyco_tranf_GTA_type"/>
    <property type="match status" value="1"/>
</dbReference>
<organism evidence="4 5">
    <name type="scientific">Claveliimonas bilis</name>
    <dbReference type="NCBI Taxonomy" id="3028070"/>
    <lineage>
        <taxon>Bacteria</taxon>
        <taxon>Bacillati</taxon>
        <taxon>Bacillota</taxon>
        <taxon>Clostridia</taxon>
        <taxon>Lachnospirales</taxon>
        <taxon>Lachnospiraceae</taxon>
        <taxon>Claveliimonas</taxon>
    </lineage>
</organism>
<dbReference type="SUPFAM" id="SSF53448">
    <property type="entry name" value="Nucleotide-diphospho-sugar transferases"/>
    <property type="match status" value="1"/>
</dbReference>
<dbReference type="PANTHER" id="PTHR22916:SF51">
    <property type="entry name" value="GLYCOSYLTRANSFERASE EPSH-RELATED"/>
    <property type="match status" value="1"/>
</dbReference>
<evidence type="ECO:0000259" key="3">
    <source>
        <dbReference type="Pfam" id="PF00535"/>
    </source>
</evidence>
<keyword evidence="2 4" id="KW-0808">Transferase</keyword>
<dbReference type="InterPro" id="IPR029044">
    <property type="entry name" value="Nucleotide-diphossugar_trans"/>
</dbReference>
<dbReference type="GO" id="GO:0016740">
    <property type="term" value="F:transferase activity"/>
    <property type="evidence" value="ECO:0007669"/>
    <property type="project" value="UniProtKB-KW"/>
</dbReference>
<keyword evidence="5" id="KW-1185">Reference proteome</keyword>
<reference evidence="5" key="1">
    <citation type="journal article" date="2023" name="Int. J. Syst. Evol. Microbiol.">
        <title>Claveliimonas bilis gen. nov., sp. nov., deoxycholic acid-producing bacteria isolated from human faeces, and reclassification of Sellimonas monacensis Zenner et al. 2021 as Claveliimonas monacensis comb. nov.</title>
        <authorList>
            <person name="Hisatomi A."/>
            <person name="Kastawa N.W.E.P.G."/>
            <person name="Song I."/>
            <person name="Ohkuma M."/>
            <person name="Fukiya S."/>
            <person name="Sakamoto M."/>
        </authorList>
    </citation>
    <scope>NUCLEOTIDE SEQUENCE [LARGE SCALE GENOMIC DNA]</scope>
    <source>
        <strain evidence="5">12BBH14</strain>
    </source>
</reference>
<gene>
    <name evidence="4" type="ORF">Lac1_14950</name>
</gene>
<dbReference type="Pfam" id="PF00535">
    <property type="entry name" value="Glycos_transf_2"/>
    <property type="match status" value="1"/>
</dbReference>
<dbReference type="PANTHER" id="PTHR22916">
    <property type="entry name" value="GLYCOSYLTRANSFERASE"/>
    <property type="match status" value="1"/>
</dbReference>
<evidence type="ECO:0000313" key="5">
    <source>
        <dbReference type="Proteomes" id="UP001305815"/>
    </source>
</evidence>
<dbReference type="Gene3D" id="3.90.550.10">
    <property type="entry name" value="Spore Coat Polysaccharide Biosynthesis Protein SpsA, Chain A"/>
    <property type="match status" value="1"/>
</dbReference>
<protein>
    <submittedName>
        <fullName evidence="4">Glycosyl transferase family 2</fullName>
    </submittedName>
</protein>
<evidence type="ECO:0000313" key="4">
    <source>
        <dbReference type="EMBL" id="BDZ77312.1"/>
    </source>
</evidence>
<proteinExistence type="predicted"/>
<evidence type="ECO:0000256" key="2">
    <source>
        <dbReference type="ARBA" id="ARBA00022679"/>
    </source>
</evidence>
<dbReference type="Proteomes" id="UP001305815">
    <property type="component" value="Chromosome"/>
</dbReference>
<feature type="domain" description="Glycosyltransferase 2-like" evidence="3">
    <location>
        <begin position="8"/>
        <end position="175"/>
    </location>
</feature>
<dbReference type="InterPro" id="IPR001173">
    <property type="entry name" value="Glyco_trans_2-like"/>
</dbReference>
<dbReference type="EMBL" id="AP027742">
    <property type="protein sequence ID" value="BDZ77312.1"/>
    <property type="molecule type" value="Genomic_DNA"/>
</dbReference>
<sequence>MNKKKKVSIIIPVYKVEKYLVRCLNSIISQTYGNLEIILIDDGSPDNCPRICDAFMEKDKRIVVIHQENRGLSSARNSGLKICTGEYIAFFDSDDFVNVNAIKRWVELLESTEADLVVGNIEKFYGTKDSDEIIKSRPDGKKYFVKRSEDLLKAMFLSNCDLCVAWGKLYRKELLAGIYFREDVFFAEDMFVSHILFDRSNKIIVDQFTGVYYSQEGTSLVRSSFNIRKLDMLYASDEWLEFVKNKYPNLIEAAFYRNIVITCNMFGDVVYWNNSKAESILNILSNKVTNNWESIKTNQYFSFKDIFKAYMVKMNWIKTMKIYKTVRLKIAQLQRKLQDIKV</sequence>